<evidence type="ECO:0000256" key="5">
    <source>
        <dbReference type="SAM" id="MobiDB-lite"/>
    </source>
</evidence>
<dbReference type="InterPro" id="IPR009057">
    <property type="entry name" value="Homeodomain-like_sf"/>
</dbReference>
<organism evidence="7 8">
    <name type="scientific">Kribbella voronezhensis</name>
    <dbReference type="NCBI Taxonomy" id="2512212"/>
    <lineage>
        <taxon>Bacteria</taxon>
        <taxon>Bacillati</taxon>
        <taxon>Actinomycetota</taxon>
        <taxon>Actinomycetes</taxon>
        <taxon>Propionibacteriales</taxon>
        <taxon>Kribbellaceae</taxon>
        <taxon>Kribbella</taxon>
    </lineage>
</organism>
<dbReference type="AlphaFoldDB" id="A0A4R7TFZ4"/>
<dbReference type="PANTHER" id="PTHR30055">
    <property type="entry name" value="HTH-TYPE TRANSCRIPTIONAL REGULATOR RUTR"/>
    <property type="match status" value="1"/>
</dbReference>
<dbReference type="GO" id="GO:0000976">
    <property type="term" value="F:transcription cis-regulatory region binding"/>
    <property type="evidence" value="ECO:0007669"/>
    <property type="project" value="TreeGrafter"/>
</dbReference>
<keyword evidence="3" id="KW-0804">Transcription</keyword>
<comment type="caution">
    <text evidence="7">The sequence shown here is derived from an EMBL/GenBank/DDBJ whole genome shotgun (WGS) entry which is preliminary data.</text>
</comment>
<feature type="DNA-binding region" description="H-T-H motif" evidence="4">
    <location>
        <begin position="42"/>
        <end position="61"/>
    </location>
</feature>
<dbReference type="InterPro" id="IPR023772">
    <property type="entry name" value="DNA-bd_HTH_TetR-type_CS"/>
</dbReference>
<evidence type="ECO:0000256" key="2">
    <source>
        <dbReference type="ARBA" id="ARBA00023125"/>
    </source>
</evidence>
<dbReference type="EMBL" id="SOCE01000001">
    <property type="protein sequence ID" value="TDU91135.1"/>
    <property type="molecule type" value="Genomic_DNA"/>
</dbReference>
<sequence length="223" mass="24120">MPERAVAGGKENSVETPVESTRERLLNVAEQRFGEGGYEGTSLRAITVAAAANIAAVNYHFGSKEALLRAAVARAMAPVNTERRRRLDQLEAKGRPTAEQLIRAFVEPGLDLVLRRGERGPVVARFIGRIAFDPSQRIRELYAAESDPVEARYLAALQAALPRAAPESVAFGYVNMLGLLALHQSQALTRPPGEPAEPNDDPGKLAENLIAFLVAAFDRGLRA</sequence>
<evidence type="ECO:0000256" key="1">
    <source>
        <dbReference type="ARBA" id="ARBA00023015"/>
    </source>
</evidence>
<dbReference type="GO" id="GO:0003700">
    <property type="term" value="F:DNA-binding transcription factor activity"/>
    <property type="evidence" value="ECO:0007669"/>
    <property type="project" value="TreeGrafter"/>
</dbReference>
<feature type="region of interest" description="Disordered" evidence="5">
    <location>
        <begin position="1"/>
        <end position="21"/>
    </location>
</feature>
<dbReference type="Pfam" id="PF00440">
    <property type="entry name" value="TetR_N"/>
    <property type="match status" value="1"/>
</dbReference>
<keyword evidence="2 4" id="KW-0238">DNA-binding</keyword>
<dbReference type="InterPro" id="IPR036271">
    <property type="entry name" value="Tet_transcr_reg_TetR-rel_C_sf"/>
</dbReference>
<dbReference type="SUPFAM" id="SSF48498">
    <property type="entry name" value="Tetracyclin repressor-like, C-terminal domain"/>
    <property type="match status" value="1"/>
</dbReference>
<dbReference type="PANTHER" id="PTHR30055:SF234">
    <property type="entry name" value="HTH-TYPE TRANSCRIPTIONAL REGULATOR BETI"/>
    <property type="match status" value="1"/>
</dbReference>
<protein>
    <submittedName>
        <fullName evidence="7">TetR family transcriptional regulator</fullName>
    </submittedName>
</protein>
<dbReference type="Proteomes" id="UP000295151">
    <property type="component" value="Unassembled WGS sequence"/>
</dbReference>
<feature type="domain" description="HTH tetR-type" evidence="6">
    <location>
        <begin position="19"/>
        <end position="79"/>
    </location>
</feature>
<name>A0A4R7TFZ4_9ACTN</name>
<keyword evidence="8" id="KW-1185">Reference proteome</keyword>
<dbReference type="PRINTS" id="PR00455">
    <property type="entry name" value="HTHTETR"/>
</dbReference>
<dbReference type="Pfam" id="PF17939">
    <property type="entry name" value="TetR_C_30"/>
    <property type="match status" value="1"/>
</dbReference>
<dbReference type="Gene3D" id="1.10.357.10">
    <property type="entry name" value="Tetracycline Repressor, domain 2"/>
    <property type="match status" value="1"/>
</dbReference>
<dbReference type="InterPro" id="IPR050109">
    <property type="entry name" value="HTH-type_TetR-like_transc_reg"/>
</dbReference>
<evidence type="ECO:0000259" key="6">
    <source>
        <dbReference type="PROSITE" id="PS50977"/>
    </source>
</evidence>
<evidence type="ECO:0000256" key="3">
    <source>
        <dbReference type="ARBA" id="ARBA00023163"/>
    </source>
</evidence>
<dbReference type="PROSITE" id="PS01081">
    <property type="entry name" value="HTH_TETR_1"/>
    <property type="match status" value="1"/>
</dbReference>
<dbReference type="InterPro" id="IPR001647">
    <property type="entry name" value="HTH_TetR"/>
</dbReference>
<dbReference type="InterPro" id="IPR041586">
    <property type="entry name" value="PsrA_TetR_C"/>
</dbReference>
<dbReference type="PROSITE" id="PS50977">
    <property type="entry name" value="HTH_TETR_2"/>
    <property type="match status" value="1"/>
</dbReference>
<evidence type="ECO:0000256" key="4">
    <source>
        <dbReference type="PROSITE-ProRule" id="PRU00335"/>
    </source>
</evidence>
<gene>
    <name evidence="7" type="ORF">EV138_4736</name>
</gene>
<reference evidence="7 8" key="1">
    <citation type="submission" date="2019-03" db="EMBL/GenBank/DDBJ databases">
        <title>Genomic Encyclopedia of Type Strains, Phase III (KMG-III): the genomes of soil and plant-associated and newly described type strains.</title>
        <authorList>
            <person name="Whitman W."/>
        </authorList>
    </citation>
    <scope>NUCLEOTIDE SEQUENCE [LARGE SCALE GENOMIC DNA]</scope>
    <source>
        <strain evidence="7 8">VKM Ac-2575</strain>
    </source>
</reference>
<evidence type="ECO:0000313" key="7">
    <source>
        <dbReference type="EMBL" id="TDU91135.1"/>
    </source>
</evidence>
<dbReference type="SUPFAM" id="SSF46689">
    <property type="entry name" value="Homeodomain-like"/>
    <property type="match status" value="1"/>
</dbReference>
<evidence type="ECO:0000313" key="8">
    <source>
        <dbReference type="Proteomes" id="UP000295151"/>
    </source>
</evidence>
<proteinExistence type="predicted"/>
<keyword evidence="1" id="KW-0805">Transcription regulation</keyword>
<accession>A0A4R7TFZ4</accession>